<comment type="pathway">
    <text evidence="10 11">Cell wall biogenesis; peptidoglycan biosynthesis.</text>
</comment>
<keyword evidence="5 10" id="KW-0067">ATP-binding</keyword>
<evidence type="ECO:0000256" key="7">
    <source>
        <dbReference type="ARBA" id="ARBA00022984"/>
    </source>
</evidence>
<evidence type="ECO:0000256" key="1">
    <source>
        <dbReference type="ARBA" id="ARBA00022490"/>
    </source>
</evidence>
<dbReference type="Proteomes" id="UP000248021">
    <property type="component" value="Unassembled WGS sequence"/>
</dbReference>
<dbReference type="GO" id="GO:0071555">
    <property type="term" value="P:cell wall organization"/>
    <property type="evidence" value="ECO:0007669"/>
    <property type="project" value="UniProtKB-KW"/>
</dbReference>
<dbReference type="HAMAP" id="MF_02019">
    <property type="entry name" value="MurF"/>
    <property type="match status" value="1"/>
</dbReference>
<evidence type="ECO:0000256" key="5">
    <source>
        <dbReference type="ARBA" id="ARBA00022840"/>
    </source>
</evidence>
<keyword evidence="4 10" id="KW-0547">Nucleotide-binding</keyword>
<comment type="function">
    <text evidence="10 11">Involved in cell wall formation. Catalyzes the final step in the synthesis of UDP-N-acetylmuramoyl-pentapeptide, the precursor of murein.</text>
</comment>
<sequence>MSATKSNSDLLWTGPDLIEAMGARLEGGACGAITGVSIDTRTLAPGDVYFAIRGDVHDGHAFVGEAFRRGAAAAVVDEAHVDEIHVDEIHAGELAGAGPLLVVPDVLRGLENAARAARARASADCVAVTGSVGKTSTKEALRLALGSQGKVHASAASYNNHWGVPLSLARMPATCDFGVFEIGMSAPGEIVPLTEMVRPDVAIVTTVAPVHLEFFPSIAAIADAKGEVFLGLEPGGVAVINRDIGEFARLKAHAMASPAGRIITFGEHDEADVRARRIISQADCTVVDATVFGVPVAYRIGSPGRHIALNSLAVLATVKALGGDLALAALALSDLAPPVGRGERTRLNVAGGDVLLIDESYNANPASMRAAIEALGQSNIGFRGRRIAVLADMLELGAESERLHEALVETLEENAVDVVFAAGPAMKSLWHRLPMTMRGSYASTPADLEATVTAALRAGDVVMIKGSNGTRISRLVTALKGRFAVSPPMAVKV</sequence>
<evidence type="ECO:0000313" key="16">
    <source>
        <dbReference type="Proteomes" id="UP000248021"/>
    </source>
</evidence>
<dbReference type="InterPro" id="IPR004101">
    <property type="entry name" value="Mur_ligase_C"/>
</dbReference>
<gene>
    <name evidence="10" type="primary">murF</name>
    <name evidence="15" type="ORF">C7450_109221</name>
</gene>
<dbReference type="OrthoDB" id="9801978at2"/>
<keyword evidence="3 10" id="KW-0132">Cell division</keyword>
<keyword evidence="7 10" id="KW-0573">Peptidoglycan synthesis</keyword>
<feature type="domain" description="Mur ligase N-terminal catalytic" evidence="12">
    <location>
        <begin position="33"/>
        <end position="86"/>
    </location>
</feature>
<dbReference type="InterPro" id="IPR035911">
    <property type="entry name" value="MurE/MurF_N"/>
</dbReference>
<proteinExistence type="inferred from homology"/>
<organism evidence="15 16">
    <name type="scientific">Chelatococcus asaccharovorans</name>
    <dbReference type="NCBI Taxonomy" id="28210"/>
    <lineage>
        <taxon>Bacteria</taxon>
        <taxon>Pseudomonadati</taxon>
        <taxon>Pseudomonadota</taxon>
        <taxon>Alphaproteobacteria</taxon>
        <taxon>Hyphomicrobiales</taxon>
        <taxon>Chelatococcaceae</taxon>
        <taxon>Chelatococcus</taxon>
    </lineage>
</organism>
<keyword evidence="8 10" id="KW-0131">Cell cycle</keyword>
<evidence type="ECO:0000259" key="12">
    <source>
        <dbReference type="Pfam" id="PF01225"/>
    </source>
</evidence>
<dbReference type="InterPro" id="IPR000713">
    <property type="entry name" value="Mur_ligase_N"/>
</dbReference>
<dbReference type="GO" id="GO:0009252">
    <property type="term" value="P:peptidoglycan biosynthetic process"/>
    <property type="evidence" value="ECO:0007669"/>
    <property type="project" value="UniProtKB-UniRule"/>
</dbReference>
<evidence type="ECO:0000259" key="13">
    <source>
        <dbReference type="Pfam" id="PF02875"/>
    </source>
</evidence>
<reference evidence="15 16" key="1">
    <citation type="submission" date="2018-05" db="EMBL/GenBank/DDBJ databases">
        <title>Genomic Encyclopedia of Type Strains, Phase IV (KMG-IV): sequencing the most valuable type-strain genomes for metagenomic binning, comparative biology and taxonomic classification.</title>
        <authorList>
            <person name="Goeker M."/>
        </authorList>
    </citation>
    <scope>NUCLEOTIDE SEQUENCE [LARGE SCALE GENOMIC DNA]</scope>
    <source>
        <strain evidence="15 16">DSM 6462</strain>
    </source>
</reference>
<evidence type="ECO:0000256" key="2">
    <source>
        <dbReference type="ARBA" id="ARBA00022598"/>
    </source>
</evidence>
<comment type="caution">
    <text evidence="15">The sequence shown here is derived from an EMBL/GenBank/DDBJ whole genome shotgun (WGS) entry which is preliminary data.</text>
</comment>
<evidence type="ECO:0000256" key="11">
    <source>
        <dbReference type="RuleBase" id="RU004136"/>
    </source>
</evidence>
<evidence type="ECO:0000256" key="9">
    <source>
        <dbReference type="ARBA" id="ARBA00023316"/>
    </source>
</evidence>
<dbReference type="SUPFAM" id="SSF63418">
    <property type="entry name" value="MurE/MurF N-terminal domain"/>
    <property type="match status" value="1"/>
</dbReference>
<dbReference type="InterPro" id="IPR005863">
    <property type="entry name" value="UDP-N-AcMur_synth"/>
</dbReference>
<evidence type="ECO:0000313" key="15">
    <source>
        <dbReference type="EMBL" id="PXW55809.1"/>
    </source>
</evidence>
<comment type="catalytic activity">
    <reaction evidence="10 11">
        <text>D-alanyl-D-alanine + UDP-N-acetyl-alpha-D-muramoyl-L-alanyl-gamma-D-glutamyl-meso-2,6-diaminopimelate + ATP = UDP-N-acetyl-alpha-D-muramoyl-L-alanyl-gamma-D-glutamyl-meso-2,6-diaminopimeloyl-D-alanyl-D-alanine + ADP + phosphate + H(+)</text>
        <dbReference type="Rhea" id="RHEA:28374"/>
        <dbReference type="ChEBI" id="CHEBI:15378"/>
        <dbReference type="ChEBI" id="CHEBI:30616"/>
        <dbReference type="ChEBI" id="CHEBI:43474"/>
        <dbReference type="ChEBI" id="CHEBI:57822"/>
        <dbReference type="ChEBI" id="CHEBI:61386"/>
        <dbReference type="ChEBI" id="CHEBI:83905"/>
        <dbReference type="ChEBI" id="CHEBI:456216"/>
        <dbReference type="EC" id="6.3.2.10"/>
    </reaction>
</comment>
<dbReference type="InterPro" id="IPR036615">
    <property type="entry name" value="Mur_ligase_C_dom_sf"/>
</dbReference>
<dbReference type="GO" id="GO:0051301">
    <property type="term" value="P:cell division"/>
    <property type="evidence" value="ECO:0007669"/>
    <property type="project" value="UniProtKB-KW"/>
</dbReference>
<dbReference type="Gene3D" id="3.90.190.20">
    <property type="entry name" value="Mur ligase, C-terminal domain"/>
    <property type="match status" value="1"/>
</dbReference>
<dbReference type="SUPFAM" id="SSF53623">
    <property type="entry name" value="MurD-like peptide ligases, catalytic domain"/>
    <property type="match status" value="1"/>
</dbReference>
<name>A0A2V3U133_9HYPH</name>
<dbReference type="EC" id="6.3.2.10" evidence="10 11"/>
<evidence type="ECO:0000256" key="4">
    <source>
        <dbReference type="ARBA" id="ARBA00022741"/>
    </source>
</evidence>
<keyword evidence="6 10" id="KW-0133">Cell shape</keyword>
<keyword evidence="1 10" id="KW-0963">Cytoplasm</keyword>
<dbReference type="Gene3D" id="3.40.1390.10">
    <property type="entry name" value="MurE/MurF, N-terminal domain"/>
    <property type="match status" value="1"/>
</dbReference>
<dbReference type="GO" id="GO:0008766">
    <property type="term" value="F:UDP-N-acetylmuramoylalanyl-D-glutamyl-2,6-diaminopimelate-D-alanyl-D-alanine ligase activity"/>
    <property type="evidence" value="ECO:0007669"/>
    <property type="project" value="RHEA"/>
</dbReference>
<evidence type="ECO:0000256" key="8">
    <source>
        <dbReference type="ARBA" id="ARBA00023306"/>
    </source>
</evidence>
<keyword evidence="16" id="KW-1185">Reference proteome</keyword>
<dbReference type="Pfam" id="PF02875">
    <property type="entry name" value="Mur_ligase_C"/>
    <property type="match status" value="1"/>
</dbReference>
<dbReference type="Pfam" id="PF01225">
    <property type="entry name" value="Mur_ligase"/>
    <property type="match status" value="1"/>
</dbReference>
<evidence type="ECO:0000256" key="10">
    <source>
        <dbReference type="HAMAP-Rule" id="MF_02019"/>
    </source>
</evidence>
<dbReference type="Gene3D" id="3.40.1190.10">
    <property type="entry name" value="Mur-like, catalytic domain"/>
    <property type="match status" value="1"/>
</dbReference>
<dbReference type="PANTHER" id="PTHR43024">
    <property type="entry name" value="UDP-N-ACETYLMURAMOYL-TRIPEPTIDE--D-ALANYL-D-ALANINE LIGASE"/>
    <property type="match status" value="1"/>
</dbReference>
<dbReference type="UniPathway" id="UPA00219"/>
<comment type="similarity">
    <text evidence="10">Belongs to the MurCDEF family. MurF subfamily.</text>
</comment>
<dbReference type="InterPro" id="IPR036565">
    <property type="entry name" value="Mur-like_cat_sf"/>
</dbReference>
<keyword evidence="2 10" id="KW-0436">Ligase</keyword>
<dbReference type="GO" id="GO:0005524">
    <property type="term" value="F:ATP binding"/>
    <property type="evidence" value="ECO:0007669"/>
    <property type="project" value="UniProtKB-UniRule"/>
</dbReference>
<dbReference type="NCBIfam" id="NF010693">
    <property type="entry name" value="PRK14093.1"/>
    <property type="match status" value="1"/>
</dbReference>
<dbReference type="PANTHER" id="PTHR43024:SF1">
    <property type="entry name" value="UDP-N-ACETYLMURAMOYL-TRIPEPTIDE--D-ALANYL-D-ALANINE LIGASE"/>
    <property type="match status" value="1"/>
</dbReference>
<dbReference type="GO" id="GO:0005737">
    <property type="term" value="C:cytoplasm"/>
    <property type="evidence" value="ECO:0007669"/>
    <property type="project" value="UniProtKB-SubCell"/>
</dbReference>
<keyword evidence="9 10" id="KW-0961">Cell wall biogenesis/degradation</keyword>
<dbReference type="InterPro" id="IPR013221">
    <property type="entry name" value="Mur_ligase_cen"/>
</dbReference>
<feature type="domain" description="Mur ligase C-terminal" evidence="13">
    <location>
        <begin position="346"/>
        <end position="467"/>
    </location>
</feature>
<dbReference type="GO" id="GO:0008360">
    <property type="term" value="P:regulation of cell shape"/>
    <property type="evidence" value="ECO:0007669"/>
    <property type="project" value="UniProtKB-KW"/>
</dbReference>
<accession>A0A2V3U133</accession>
<feature type="domain" description="Mur ligase central" evidence="14">
    <location>
        <begin position="128"/>
        <end position="317"/>
    </location>
</feature>
<feature type="binding site" evidence="10">
    <location>
        <begin position="130"/>
        <end position="136"/>
    </location>
    <ligand>
        <name>ATP</name>
        <dbReference type="ChEBI" id="CHEBI:30616"/>
    </ligand>
</feature>
<dbReference type="RefSeq" id="WP_110376579.1">
    <property type="nucleotide sequence ID" value="NZ_JAHBRY010000001.1"/>
</dbReference>
<dbReference type="InterPro" id="IPR051046">
    <property type="entry name" value="MurCDEF_CellWall_CoF430Synth"/>
</dbReference>
<dbReference type="GO" id="GO:0047480">
    <property type="term" value="F:UDP-N-acetylmuramoyl-tripeptide-D-alanyl-D-alanine ligase activity"/>
    <property type="evidence" value="ECO:0007669"/>
    <property type="project" value="UniProtKB-UniRule"/>
</dbReference>
<dbReference type="SUPFAM" id="SSF53244">
    <property type="entry name" value="MurD-like peptide ligases, peptide-binding domain"/>
    <property type="match status" value="1"/>
</dbReference>
<dbReference type="EMBL" id="QJJK01000009">
    <property type="protein sequence ID" value="PXW55809.1"/>
    <property type="molecule type" value="Genomic_DNA"/>
</dbReference>
<evidence type="ECO:0000256" key="3">
    <source>
        <dbReference type="ARBA" id="ARBA00022618"/>
    </source>
</evidence>
<protein>
    <recommendedName>
        <fullName evidence="10 11">UDP-N-acetylmuramoyl-tripeptide--D-alanyl-D-alanine ligase</fullName>
        <ecNumber evidence="10 11">6.3.2.10</ecNumber>
    </recommendedName>
    <alternativeName>
        <fullName evidence="10">D-alanyl-D-alanine-adding enzyme</fullName>
    </alternativeName>
</protein>
<comment type="subcellular location">
    <subcellularLocation>
        <location evidence="10 11">Cytoplasm</location>
    </subcellularLocation>
</comment>
<dbReference type="AlphaFoldDB" id="A0A2V3U133"/>
<dbReference type="NCBIfam" id="TIGR01143">
    <property type="entry name" value="murF"/>
    <property type="match status" value="1"/>
</dbReference>
<dbReference type="Pfam" id="PF08245">
    <property type="entry name" value="Mur_ligase_M"/>
    <property type="match status" value="1"/>
</dbReference>
<evidence type="ECO:0000256" key="6">
    <source>
        <dbReference type="ARBA" id="ARBA00022960"/>
    </source>
</evidence>
<evidence type="ECO:0000259" key="14">
    <source>
        <dbReference type="Pfam" id="PF08245"/>
    </source>
</evidence>